<sequence length="175" mass="19586">MRVLHKSREQRTVAAHRLYRASLIQIISQLTLPSHNLYSTTIIMTTRCQFSDLTTVAGMAYFMEQLLRAQEAQECEISPINYGKDNDRREWYAHFEASTPPLQACTAAEPESVDSTPLFTPTTSIEGSPNPQEGSEYFDSTVATPSHSVRSSPTPDSDGEFSRFDIYTVSTSSCF</sequence>
<feature type="compositionally biased region" description="Polar residues" evidence="1">
    <location>
        <begin position="141"/>
        <end position="155"/>
    </location>
</feature>
<feature type="region of interest" description="Disordered" evidence="1">
    <location>
        <begin position="108"/>
        <end position="162"/>
    </location>
</feature>
<dbReference type="EMBL" id="KV425887">
    <property type="protein sequence ID" value="KZW02692.1"/>
    <property type="molecule type" value="Genomic_DNA"/>
</dbReference>
<dbReference type="AlphaFoldDB" id="A0A165PUQ9"/>
<evidence type="ECO:0000313" key="3">
    <source>
        <dbReference type="Proteomes" id="UP000077266"/>
    </source>
</evidence>
<gene>
    <name evidence="2" type="ORF">EXIGLDRAFT_759810</name>
</gene>
<keyword evidence="3" id="KW-1185">Reference proteome</keyword>
<feature type="compositionally biased region" description="Polar residues" evidence="1">
    <location>
        <begin position="113"/>
        <end position="133"/>
    </location>
</feature>
<name>A0A165PUQ9_EXIGL</name>
<dbReference type="InParanoid" id="A0A165PUQ9"/>
<dbReference type="Proteomes" id="UP000077266">
    <property type="component" value="Unassembled WGS sequence"/>
</dbReference>
<reference evidence="2 3" key="1">
    <citation type="journal article" date="2016" name="Mol. Biol. Evol.">
        <title>Comparative Genomics of Early-Diverging Mushroom-Forming Fungi Provides Insights into the Origins of Lignocellulose Decay Capabilities.</title>
        <authorList>
            <person name="Nagy L.G."/>
            <person name="Riley R."/>
            <person name="Tritt A."/>
            <person name="Adam C."/>
            <person name="Daum C."/>
            <person name="Floudas D."/>
            <person name="Sun H."/>
            <person name="Yadav J.S."/>
            <person name="Pangilinan J."/>
            <person name="Larsson K.H."/>
            <person name="Matsuura K."/>
            <person name="Barry K."/>
            <person name="Labutti K."/>
            <person name="Kuo R."/>
            <person name="Ohm R.A."/>
            <person name="Bhattacharya S.S."/>
            <person name="Shirouzu T."/>
            <person name="Yoshinaga Y."/>
            <person name="Martin F.M."/>
            <person name="Grigoriev I.V."/>
            <person name="Hibbett D.S."/>
        </authorList>
    </citation>
    <scope>NUCLEOTIDE SEQUENCE [LARGE SCALE GENOMIC DNA]</scope>
    <source>
        <strain evidence="2 3">HHB12029</strain>
    </source>
</reference>
<organism evidence="2 3">
    <name type="scientific">Exidia glandulosa HHB12029</name>
    <dbReference type="NCBI Taxonomy" id="1314781"/>
    <lineage>
        <taxon>Eukaryota</taxon>
        <taxon>Fungi</taxon>
        <taxon>Dikarya</taxon>
        <taxon>Basidiomycota</taxon>
        <taxon>Agaricomycotina</taxon>
        <taxon>Agaricomycetes</taxon>
        <taxon>Auriculariales</taxon>
        <taxon>Exidiaceae</taxon>
        <taxon>Exidia</taxon>
    </lineage>
</organism>
<evidence type="ECO:0000256" key="1">
    <source>
        <dbReference type="SAM" id="MobiDB-lite"/>
    </source>
</evidence>
<proteinExistence type="predicted"/>
<evidence type="ECO:0000313" key="2">
    <source>
        <dbReference type="EMBL" id="KZW02692.1"/>
    </source>
</evidence>
<accession>A0A165PUQ9</accession>
<protein>
    <submittedName>
        <fullName evidence="2">Uncharacterized protein</fullName>
    </submittedName>
</protein>